<organism evidence="1 2">
    <name type="scientific">Azotobacter chroococcum</name>
    <dbReference type="NCBI Taxonomy" id="353"/>
    <lineage>
        <taxon>Bacteria</taxon>
        <taxon>Pseudomonadati</taxon>
        <taxon>Pseudomonadota</taxon>
        <taxon>Gammaproteobacteria</taxon>
        <taxon>Pseudomonadales</taxon>
        <taxon>Pseudomonadaceae</taxon>
        <taxon>Azotobacter</taxon>
    </lineage>
</organism>
<accession>A0AA43ZA57</accession>
<protein>
    <submittedName>
        <fullName evidence="1">Uncharacterized protein</fullName>
    </submittedName>
</protein>
<comment type="caution">
    <text evidence="1">The sequence shown here is derived from an EMBL/GenBank/DDBJ whole genome shotgun (WGS) entry which is preliminary data.</text>
</comment>
<name>A0AA43ZA57_9GAMM</name>
<gene>
    <name evidence="1" type="ORF">HA520_20850</name>
</gene>
<proteinExistence type="predicted"/>
<reference evidence="1" key="1">
    <citation type="submission" date="2020-03" db="EMBL/GenBank/DDBJ databases">
        <title>Genome assembly of Azotobacter chroococcum W5.</title>
        <authorList>
            <person name="Kannepalli A."/>
        </authorList>
    </citation>
    <scope>NUCLEOTIDE SEQUENCE</scope>
    <source>
        <strain evidence="1">W5</strain>
    </source>
</reference>
<sequence>MAFCLEFSDTESDENHPLHLHGIAIIPADQLSRLANDLRKAMANDYRQRYKNQAIDIQPISTPGTWASYCSKNQQSTARQLKSSPVYASQSAKRAGKRLYEGILAWTNSKTPRKTS</sequence>
<evidence type="ECO:0000313" key="2">
    <source>
        <dbReference type="Proteomes" id="UP000736384"/>
    </source>
</evidence>
<dbReference type="AlphaFoldDB" id="A0AA43ZA57"/>
<dbReference type="EMBL" id="JAAPAP010000025">
    <property type="protein sequence ID" value="NHN79691.1"/>
    <property type="molecule type" value="Genomic_DNA"/>
</dbReference>
<dbReference type="Proteomes" id="UP000736384">
    <property type="component" value="Unassembled WGS sequence"/>
</dbReference>
<evidence type="ECO:0000313" key="1">
    <source>
        <dbReference type="EMBL" id="NHN79691.1"/>
    </source>
</evidence>